<reference evidence="5" key="1">
    <citation type="journal article" date="2019" name="Int. J. Syst. Evol. Microbiol.">
        <title>The Global Catalogue of Microorganisms (GCM) 10K type strain sequencing project: providing services to taxonomists for standard genome sequencing and annotation.</title>
        <authorList>
            <consortium name="The Broad Institute Genomics Platform"/>
            <consortium name="The Broad Institute Genome Sequencing Center for Infectious Disease"/>
            <person name="Wu L."/>
            <person name="Ma J."/>
        </authorList>
    </citation>
    <scope>NUCLEOTIDE SEQUENCE [LARGE SCALE GENOMIC DNA]</scope>
    <source>
        <strain evidence="5">JCM 18204</strain>
    </source>
</reference>
<keyword evidence="5" id="KW-1185">Reference proteome</keyword>
<evidence type="ECO:0000256" key="2">
    <source>
        <dbReference type="SAM" id="SignalP"/>
    </source>
</evidence>
<dbReference type="EMBL" id="BAABJE010000005">
    <property type="protein sequence ID" value="GAA4790593.1"/>
    <property type="molecule type" value="Genomic_DNA"/>
</dbReference>
<dbReference type="InterPro" id="IPR025392">
    <property type="entry name" value="DUF4124"/>
</dbReference>
<dbReference type="Proteomes" id="UP001499959">
    <property type="component" value="Unassembled WGS sequence"/>
</dbReference>
<protein>
    <recommendedName>
        <fullName evidence="3">DUF4124 domain-containing protein</fullName>
    </recommendedName>
</protein>
<feature type="compositionally biased region" description="Basic and acidic residues" evidence="1">
    <location>
        <begin position="49"/>
        <end position="65"/>
    </location>
</feature>
<dbReference type="Pfam" id="PF13511">
    <property type="entry name" value="DUF4124"/>
    <property type="match status" value="1"/>
</dbReference>
<feature type="region of interest" description="Disordered" evidence="1">
    <location>
        <begin position="44"/>
        <end position="79"/>
    </location>
</feature>
<proteinExistence type="predicted"/>
<dbReference type="RefSeq" id="WP_345302676.1">
    <property type="nucleotide sequence ID" value="NZ_BAABJE010000005.1"/>
</dbReference>
<gene>
    <name evidence="4" type="ORF">GCM10023307_14890</name>
</gene>
<evidence type="ECO:0000259" key="3">
    <source>
        <dbReference type="Pfam" id="PF13511"/>
    </source>
</evidence>
<comment type="caution">
    <text evidence="4">The sequence shown here is derived from an EMBL/GenBank/DDBJ whole genome shotgun (WGS) entry which is preliminary data.</text>
</comment>
<keyword evidence="2" id="KW-0732">Signal</keyword>
<evidence type="ECO:0000313" key="4">
    <source>
        <dbReference type="EMBL" id="GAA4790593.1"/>
    </source>
</evidence>
<organism evidence="4 5">
    <name type="scientific">Lysobacter hankyongensis</name>
    <dbReference type="NCBI Taxonomy" id="1176535"/>
    <lineage>
        <taxon>Bacteria</taxon>
        <taxon>Pseudomonadati</taxon>
        <taxon>Pseudomonadota</taxon>
        <taxon>Gammaproteobacteria</taxon>
        <taxon>Lysobacterales</taxon>
        <taxon>Lysobacteraceae</taxon>
        <taxon>Lysobacter</taxon>
    </lineage>
</organism>
<sequence>MRPVAALCCLLIATALGGPRAAHAGDDVVIYRCTDGKGRLTLRDSPCAKGDRQETRSMVRPKDAPPRAPSPRPSQSVVAAASPPQVIVINAPRPLYECVTPDNARYFSESAEGNPRQVPAWALGAPLFARVPTGEPGRIDFQVENGRVSGNYSSGSLGSVVVPTAAAYGATTWIRDACFPLPPGEVCARVRDRRDEIRRRFVIAQPSERAALSREERSIEARLNQDCR</sequence>
<feature type="domain" description="DUF4124" evidence="3">
    <location>
        <begin position="30"/>
        <end position="71"/>
    </location>
</feature>
<evidence type="ECO:0000313" key="5">
    <source>
        <dbReference type="Proteomes" id="UP001499959"/>
    </source>
</evidence>
<name>A0ABP9B4S8_9GAMM</name>
<feature type="signal peptide" evidence="2">
    <location>
        <begin position="1"/>
        <end position="24"/>
    </location>
</feature>
<evidence type="ECO:0000256" key="1">
    <source>
        <dbReference type="SAM" id="MobiDB-lite"/>
    </source>
</evidence>
<accession>A0ABP9B4S8</accession>
<feature type="chain" id="PRO_5047201908" description="DUF4124 domain-containing protein" evidence="2">
    <location>
        <begin position="25"/>
        <end position="228"/>
    </location>
</feature>